<feature type="region of interest" description="Disordered" evidence="1">
    <location>
        <begin position="73"/>
        <end position="93"/>
    </location>
</feature>
<comment type="caution">
    <text evidence="3">The sequence shown here is derived from an EMBL/GenBank/DDBJ whole genome shotgun (WGS) entry which is preliminary data.</text>
</comment>
<feature type="signal peptide" evidence="2">
    <location>
        <begin position="1"/>
        <end position="24"/>
    </location>
</feature>
<evidence type="ECO:0000313" key="3">
    <source>
        <dbReference type="EMBL" id="KAG0527893.1"/>
    </source>
</evidence>
<accession>A0A921UDV3</accession>
<dbReference type="PANTHER" id="PTHR36705">
    <property type="entry name" value="CLAVATA3/ESR (CLE)-RELATED PROTEIN 20"/>
    <property type="match status" value="1"/>
</dbReference>
<keyword evidence="2" id="KW-0732">Signal</keyword>
<dbReference type="PANTHER" id="PTHR36705:SF10">
    <property type="entry name" value="CLAVATA3_ESR (CLE)-RELATED PROTEIN 19"/>
    <property type="match status" value="1"/>
</dbReference>
<evidence type="ECO:0000256" key="1">
    <source>
        <dbReference type="SAM" id="MobiDB-lite"/>
    </source>
</evidence>
<organism evidence="3 4">
    <name type="scientific">Sorghum bicolor</name>
    <name type="common">Sorghum</name>
    <name type="synonym">Sorghum vulgare</name>
    <dbReference type="NCBI Taxonomy" id="4558"/>
    <lineage>
        <taxon>Eukaryota</taxon>
        <taxon>Viridiplantae</taxon>
        <taxon>Streptophyta</taxon>
        <taxon>Embryophyta</taxon>
        <taxon>Tracheophyta</taxon>
        <taxon>Spermatophyta</taxon>
        <taxon>Magnoliopsida</taxon>
        <taxon>Liliopsida</taxon>
        <taxon>Poales</taxon>
        <taxon>Poaceae</taxon>
        <taxon>PACMAD clade</taxon>
        <taxon>Panicoideae</taxon>
        <taxon>Andropogonodae</taxon>
        <taxon>Andropogoneae</taxon>
        <taxon>Sorghinae</taxon>
        <taxon>Sorghum</taxon>
    </lineage>
</organism>
<evidence type="ECO:0000256" key="2">
    <source>
        <dbReference type="SAM" id="SignalP"/>
    </source>
</evidence>
<reference evidence="3" key="2">
    <citation type="submission" date="2020-10" db="EMBL/GenBank/DDBJ databases">
        <authorList>
            <person name="Cooper E.A."/>
            <person name="Brenton Z.W."/>
            <person name="Flinn B.S."/>
            <person name="Jenkins J."/>
            <person name="Shu S."/>
            <person name="Flowers D."/>
            <person name="Luo F."/>
            <person name="Wang Y."/>
            <person name="Xia P."/>
            <person name="Barry K."/>
            <person name="Daum C."/>
            <person name="Lipzen A."/>
            <person name="Yoshinaga Y."/>
            <person name="Schmutz J."/>
            <person name="Saski C."/>
            <person name="Vermerris W."/>
            <person name="Kresovich S."/>
        </authorList>
    </citation>
    <scope>NUCLEOTIDE SEQUENCE</scope>
</reference>
<reference evidence="3" key="1">
    <citation type="journal article" date="2019" name="BMC Genomics">
        <title>A new reference genome for Sorghum bicolor reveals high levels of sequence similarity between sweet and grain genotypes: implications for the genetics of sugar metabolism.</title>
        <authorList>
            <person name="Cooper E.A."/>
            <person name="Brenton Z.W."/>
            <person name="Flinn B.S."/>
            <person name="Jenkins J."/>
            <person name="Shu S."/>
            <person name="Flowers D."/>
            <person name="Luo F."/>
            <person name="Wang Y."/>
            <person name="Xia P."/>
            <person name="Barry K."/>
            <person name="Daum C."/>
            <person name="Lipzen A."/>
            <person name="Yoshinaga Y."/>
            <person name="Schmutz J."/>
            <person name="Saski C."/>
            <person name="Vermerris W."/>
            <person name="Kresovich S."/>
        </authorList>
    </citation>
    <scope>NUCLEOTIDE SEQUENCE</scope>
</reference>
<name>A0A921UDV3_SORBI</name>
<protein>
    <submittedName>
        <fullName evidence="3">Uncharacterized protein</fullName>
    </submittedName>
</protein>
<proteinExistence type="predicted"/>
<feature type="chain" id="PRO_5036979217" evidence="2">
    <location>
        <begin position="25"/>
        <end position="93"/>
    </location>
</feature>
<dbReference type="AlphaFoldDB" id="A0A921UDV3"/>
<evidence type="ECO:0000313" key="4">
    <source>
        <dbReference type="Proteomes" id="UP000807115"/>
    </source>
</evidence>
<dbReference type="PROSITE" id="PS51257">
    <property type="entry name" value="PROKAR_LIPOPROTEIN"/>
    <property type="match status" value="1"/>
</dbReference>
<gene>
    <name evidence="3" type="ORF">BDA96_06G272600</name>
</gene>
<dbReference type="EMBL" id="CM027685">
    <property type="protein sequence ID" value="KAG0527893.1"/>
    <property type="molecule type" value="Genomic_DNA"/>
</dbReference>
<dbReference type="Proteomes" id="UP000807115">
    <property type="component" value="Chromosome 6"/>
</dbReference>
<sequence>MRRRWSRATVLACLLLLSAAACVAESRAVPADGTGTGNATAAGGGGRQRAAFDVVVVGLVSIGLGRRWRAGGGEMVDEDKRRVPTGPNPLHNR</sequence>